<evidence type="ECO:0000256" key="6">
    <source>
        <dbReference type="ARBA" id="ARBA00023136"/>
    </source>
</evidence>
<dbReference type="PROSITE" id="PS51202">
    <property type="entry name" value="RCK_C"/>
    <property type="match status" value="2"/>
</dbReference>
<organism evidence="9 10">
    <name type="scientific">Natronomonas salsuginis</name>
    <dbReference type="NCBI Taxonomy" id="2217661"/>
    <lineage>
        <taxon>Archaea</taxon>
        <taxon>Methanobacteriati</taxon>
        <taxon>Methanobacteriota</taxon>
        <taxon>Stenosarchaea group</taxon>
        <taxon>Halobacteria</taxon>
        <taxon>Halobacteriales</taxon>
        <taxon>Natronomonadaceae</taxon>
        <taxon>Natronomonas</taxon>
    </lineage>
</organism>
<feature type="transmembrane region" description="Helical" evidence="7">
    <location>
        <begin position="183"/>
        <end position="204"/>
    </location>
</feature>
<dbReference type="AlphaFoldDB" id="A0A4U5JK15"/>
<comment type="caution">
    <text evidence="9">The sequence shown here is derived from an EMBL/GenBank/DDBJ whole genome shotgun (WGS) entry which is preliminary data.</text>
</comment>
<dbReference type="Pfam" id="PF02080">
    <property type="entry name" value="TrkA_C"/>
    <property type="match status" value="2"/>
</dbReference>
<keyword evidence="5 7" id="KW-1133">Transmembrane helix</keyword>
<protein>
    <submittedName>
        <fullName evidence="9">SLC13 family permease</fullName>
    </submittedName>
</protein>
<keyword evidence="4" id="KW-0677">Repeat</keyword>
<feature type="transmembrane region" description="Helical" evidence="7">
    <location>
        <begin position="144"/>
        <end position="163"/>
    </location>
</feature>
<dbReference type="Proteomes" id="UP000308037">
    <property type="component" value="Unassembled WGS sequence"/>
</dbReference>
<dbReference type="GO" id="GO:0006813">
    <property type="term" value="P:potassium ion transport"/>
    <property type="evidence" value="ECO:0007669"/>
    <property type="project" value="InterPro"/>
</dbReference>
<proteinExistence type="predicted"/>
<reference evidence="9 10" key="1">
    <citation type="submission" date="2019-04" db="EMBL/GenBank/DDBJ databases">
        <title>Natronomonas sp. F20-122 a newhaloarchaeon isolated from a saline saltern of Isla Bacuta, Huelva, Spain.</title>
        <authorList>
            <person name="Duran-Viseras A."/>
            <person name="Sanchez-Porro C."/>
            <person name="Ventosa A."/>
        </authorList>
    </citation>
    <scope>NUCLEOTIDE SEQUENCE [LARGE SCALE GENOMIC DNA]</scope>
    <source>
        <strain evidence="9 10">F20-122</strain>
    </source>
</reference>
<dbReference type="OrthoDB" id="21388at2157"/>
<dbReference type="GO" id="GO:0005886">
    <property type="term" value="C:plasma membrane"/>
    <property type="evidence" value="ECO:0007669"/>
    <property type="project" value="TreeGrafter"/>
</dbReference>
<accession>A0A4U5JK15</accession>
<keyword evidence="6 7" id="KW-0472">Membrane</keyword>
<evidence type="ECO:0000256" key="7">
    <source>
        <dbReference type="SAM" id="Phobius"/>
    </source>
</evidence>
<feature type="transmembrane region" description="Helical" evidence="7">
    <location>
        <begin position="33"/>
        <end position="51"/>
    </location>
</feature>
<feature type="transmembrane region" description="Helical" evidence="7">
    <location>
        <begin position="6"/>
        <end position="26"/>
    </location>
</feature>
<dbReference type="InterPro" id="IPR051679">
    <property type="entry name" value="DASS-Related_Transporters"/>
</dbReference>
<evidence type="ECO:0000256" key="4">
    <source>
        <dbReference type="ARBA" id="ARBA00022737"/>
    </source>
</evidence>
<dbReference type="PANTHER" id="PTHR43652:SF2">
    <property type="entry name" value="BASIC AMINO ACID ANTIPORTER YFCC-RELATED"/>
    <property type="match status" value="1"/>
</dbReference>
<dbReference type="SUPFAM" id="SSF116726">
    <property type="entry name" value="TrkA C-terminal domain-like"/>
    <property type="match status" value="2"/>
</dbReference>
<dbReference type="EMBL" id="QKNX01000001">
    <property type="protein sequence ID" value="TKR28117.1"/>
    <property type="molecule type" value="Genomic_DNA"/>
</dbReference>
<evidence type="ECO:0000259" key="8">
    <source>
        <dbReference type="PROSITE" id="PS51202"/>
    </source>
</evidence>
<sequence>MVVDGVTTGVVVVLCIILAALALFVSEVIPNDVTAIGVIGALVIFEPWTGVGARAAISGFANPATVTIVAMYMLSAAIQDTGIVHRLGVYLADFTAGNEFRALVATVGTTGPIAGFINNTPVVAVFIPMISDLADEAAVSPSKLLLPLSYAAILGGTLTLIGTSTNILASEYARTLIDGRSGIGMFEFTPLGIVILAVGLAYLLTIGRRLTPARIPAESDLVEEFDLDDHLAVVSVSPDSPAVGMSVEAFSAEYLVETRILQIRRNGEVFAAPRTDQRIEAGDQLVVHGTLQAVNRLGKVTGLKQILREDVTEETFIEPTVDETLARAVVPEESAYVGETIAEARIAAFHDTTVLAIRRGDELLRTDLDERTLRPGDLLLVWTTPTSIEYFTDSGELVIAHEEAYDKLAKADVANIAPLSSKTPIAVGIMAGVVGATALGLLPIVIAALVGVFAMIVTGCLSAPDAYDAVSWNVIFLLAGVIPLGVAMEATGGAALLAELVVVAAGFVPLLAVLFLFYLVTGLLASVITPVATIVLMIPVAVDAAVRLDANAFSFVLAAMFAAATSFMTPVGYQTNLMVYGPGGYRFSDFLRVGGPLQLLISVVTTLGIAFRWGV</sequence>
<feature type="transmembrane region" description="Helical" evidence="7">
    <location>
        <begin position="593"/>
        <end position="613"/>
    </location>
</feature>
<evidence type="ECO:0000313" key="9">
    <source>
        <dbReference type="EMBL" id="TKR28117.1"/>
    </source>
</evidence>
<evidence type="ECO:0000256" key="5">
    <source>
        <dbReference type="ARBA" id="ARBA00022989"/>
    </source>
</evidence>
<feature type="transmembrane region" description="Helical" evidence="7">
    <location>
        <begin position="527"/>
        <end position="546"/>
    </location>
</feature>
<feature type="domain" description="RCK C-terminal" evidence="8">
    <location>
        <begin position="219"/>
        <end position="303"/>
    </location>
</feature>
<feature type="domain" description="RCK C-terminal" evidence="8">
    <location>
        <begin position="313"/>
        <end position="397"/>
    </location>
</feature>
<feature type="transmembrane region" description="Helical" evidence="7">
    <location>
        <begin position="500"/>
        <end position="521"/>
    </location>
</feature>
<dbReference type="Gene3D" id="3.30.70.1450">
    <property type="entry name" value="Regulator of K+ conductance, C-terminal domain"/>
    <property type="match status" value="2"/>
</dbReference>
<evidence type="ECO:0000256" key="2">
    <source>
        <dbReference type="ARBA" id="ARBA00022448"/>
    </source>
</evidence>
<feature type="transmembrane region" description="Helical" evidence="7">
    <location>
        <begin position="553"/>
        <end position="573"/>
    </location>
</feature>
<evidence type="ECO:0000256" key="3">
    <source>
        <dbReference type="ARBA" id="ARBA00022692"/>
    </source>
</evidence>
<name>A0A4U5JK15_9EURY</name>
<comment type="subcellular location">
    <subcellularLocation>
        <location evidence="1">Membrane</location>
        <topology evidence="1">Multi-pass membrane protein</topology>
    </subcellularLocation>
</comment>
<evidence type="ECO:0000313" key="10">
    <source>
        <dbReference type="Proteomes" id="UP000308037"/>
    </source>
</evidence>
<gene>
    <name evidence="9" type="ORF">DM868_03290</name>
</gene>
<keyword evidence="3 7" id="KW-0812">Transmembrane</keyword>
<feature type="transmembrane region" description="Helical" evidence="7">
    <location>
        <begin position="425"/>
        <end position="457"/>
    </location>
</feature>
<dbReference type="InterPro" id="IPR004680">
    <property type="entry name" value="Cit_transptr-like_dom"/>
</dbReference>
<dbReference type="PANTHER" id="PTHR43652">
    <property type="entry name" value="BASIC AMINO ACID ANTIPORTER YFCC-RELATED"/>
    <property type="match status" value="1"/>
</dbReference>
<dbReference type="RefSeq" id="WP_137275416.1">
    <property type="nucleotide sequence ID" value="NZ_QKNX01000001.1"/>
</dbReference>
<dbReference type="Pfam" id="PF03600">
    <property type="entry name" value="CitMHS"/>
    <property type="match status" value="1"/>
</dbReference>
<evidence type="ECO:0000256" key="1">
    <source>
        <dbReference type="ARBA" id="ARBA00004141"/>
    </source>
</evidence>
<feature type="transmembrane region" description="Helical" evidence="7">
    <location>
        <begin position="469"/>
        <end position="488"/>
    </location>
</feature>
<dbReference type="GO" id="GO:0008324">
    <property type="term" value="F:monoatomic cation transmembrane transporter activity"/>
    <property type="evidence" value="ECO:0007669"/>
    <property type="project" value="InterPro"/>
</dbReference>
<feature type="transmembrane region" description="Helical" evidence="7">
    <location>
        <begin position="57"/>
        <end position="78"/>
    </location>
</feature>
<dbReference type="InterPro" id="IPR036721">
    <property type="entry name" value="RCK_C_sf"/>
</dbReference>
<keyword evidence="10" id="KW-1185">Reference proteome</keyword>
<keyword evidence="2" id="KW-0813">Transport</keyword>
<dbReference type="InterPro" id="IPR006037">
    <property type="entry name" value="RCK_C"/>
</dbReference>